<feature type="compositionally biased region" description="Low complexity" evidence="1">
    <location>
        <begin position="363"/>
        <end position="377"/>
    </location>
</feature>
<feature type="region of interest" description="Disordered" evidence="1">
    <location>
        <begin position="416"/>
        <end position="452"/>
    </location>
</feature>
<dbReference type="PANTHER" id="PTHR21357">
    <property type="entry name" value="FAM172 FAMILY PROTEIN HOMOLOG CG10038"/>
    <property type="match status" value="1"/>
</dbReference>
<feature type="domain" description="Arb2" evidence="2">
    <location>
        <begin position="30"/>
        <end position="327"/>
    </location>
</feature>
<dbReference type="InterPro" id="IPR053858">
    <property type="entry name" value="Arb2_dom"/>
</dbReference>
<evidence type="ECO:0000259" key="2">
    <source>
        <dbReference type="Pfam" id="PF22749"/>
    </source>
</evidence>
<dbReference type="GO" id="GO:0005634">
    <property type="term" value="C:nucleus"/>
    <property type="evidence" value="ECO:0007669"/>
    <property type="project" value="TreeGrafter"/>
</dbReference>
<dbReference type="GO" id="GO:0031048">
    <property type="term" value="P:regulatory ncRNA-mediated heterochromatin formation"/>
    <property type="evidence" value="ECO:0007669"/>
    <property type="project" value="TreeGrafter"/>
</dbReference>
<organism evidence="3 4">
    <name type="scientific">Friedmanniomyces endolithicus</name>
    <dbReference type="NCBI Taxonomy" id="329885"/>
    <lineage>
        <taxon>Eukaryota</taxon>
        <taxon>Fungi</taxon>
        <taxon>Dikarya</taxon>
        <taxon>Ascomycota</taxon>
        <taxon>Pezizomycotina</taxon>
        <taxon>Dothideomycetes</taxon>
        <taxon>Dothideomycetidae</taxon>
        <taxon>Mycosphaerellales</taxon>
        <taxon>Teratosphaeriaceae</taxon>
        <taxon>Friedmanniomyces</taxon>
    </lineage>
</organism>
<feature type="region of interest" description="Disordered" evidence="1">
    <location>
        <begin position="342"/>
        <end position="382"/>
    </location>
</feature>
<keyword evidence="4" id="KW-1185">Reference proteome</keyword>
<dbReference type="PANTHER" id="PTHR21357:SF4">
    <property type="entry name" value="FAM172 FAMILY PROTEIN HOMOLOG CG10038"/>
    <property type="match status" value="1"/>
</dbReference>
<protein>
    <recommendedName>
        <fullName evidence="2">Arb2 domain-containing protein</fullName>
    </recommendedName>
</protein>
<dbReference type="AlphaFoldDB" id="A0AAN6KCW9"/>
<reference evidence="3" key="1">
    <citation type="submission" date="2023-06" db="EMBL/GenBank/DDBJ databases">
        <title>Black Yeasts Isolated from many extreme environments.</title>
        <authorList>
            <person name="Coleine C."/>
            <person name="Stajich J.E."/>
            <person name="Selbmann L."/>
        </authorList>
    </citation>
    <scope>NUCLEOTIDE SEQUENCE</scope>
    <source>
        <strain evidence="3">CCFEE 5200</strain>
    </source>
</reference>
<accession>A0AAN6KCW9</accession>
<dbReference type="EMBL" id="JAUJLE010000144">
    <property type="protein sequence ID" value="KAK0975741.1"/>
    <property type="molecule type" value="Genomic_DNA"/>
</dbReference>
<proteinExistence type="predicted"/>
<dbReference type="Proteomes" id="UP001175353">
    <property type="component" value="Unassembled WGS sequence"/>
</dbReference>
<feature type="compositionally biased region" description="Polar residues" evidence="1">
    <location>
        <begin position="417"/>
        <end position="449"/>
    </location>
</feature>
<evidence type="ECO:0000313" key="4">
    <source>
        <dbReference type="Proteomes" id="UP001175353"/>
    </source>
</evidence>
<dbReference type="InterPro" id="IPR048263">
    <property type="entry name" value="Arb2"/>
</dbReference>
<gene>
    <name evidence="3" type="ORF">LTR91_013883</name>
</gene>
<evidence type="ECO:0000256" key="1">
    <source>
        <dbReference type="SAM" id="MobiDB-lite"/>
    </source>
</evidence>
<dbReference type="GO" id="GO:0035197">
    <property type="term" value="F:siRNA binding"/>
    <property type="evidence" value="ECO:0007669"/>
    <property type="project" value="TreeGrafter"/>
</dbReference>
<evidence type="ECO:0000313" key="3">
    <source>
        <dbReference type="EMBL" id="KAK0975741.1"/>
    </source>
</evidence>
<dbReference type="Pfam" id="PF22749">
    <property type="entry name" value="Arb2"/>
    <property type="match status" value="1"/>
</dbReference>
<sequence length="543" mass="59367">MLCHMLERIQVNELGQFVEAEPTEGKAADFFDFYHTDSERANEVRKEAMHECARKQILERLSELGVKPLFVYGQKFTEVKPGVPYVPILATDLAVLKGKKDVIVIVNEHKQDLGIWAYRLLLWQAGIEGGSAVGMVKKLKAWQSMSANDSSVSIEAAEQVMKKLKLDGIKEENTNASANTPGVIILNPGQLRYSHKEHRGMSQDTWLARPKAWAMGESIVIDEVHNRVPGHENPEAHIRSVLEHVVPAITSENVRLYFLGLSDGGEHLLKYLDDKLLADHEASIGANLEAVALIQPTHLPNQLKSVSLGHFLAGPGARSWISSDKPKGELLVVPSSPITHFTSGASSMMAEAGTSGDRKDSGSDTSTSTPIPIPGTRNRADSIVPSGVVSVDVHPSVQSRISDSYSFVTGSPALEHSMQSLPSDTGSLDQSGPSATRSRAATTDSNAAVSTEDPYDLNDEIALAKEAGYESPDPDLESYPYHEDPVSCPTFSAGVEEVSELLWPTVMDDVLEWFKSLSEYADEREKRMLASQQMMDLHGSWES</sequence>
<name>A0AAN6KCW9_9PEZI</name>
<comment type="caution">
    <text evidence="3">The sequence shown here is derived from an EMBL/GenBank/DDBJ whole genome shotgun (WGS) entry which is preliminary data.</text>
</comment>